<dbReference type="EMBL" id="JALJOR010000006">
    <property type="protein sequence ID" value="KAK9815711.1"/>
    <property type="molecule type" value="Genomic_DNA"/>
</dbReference>
<evidence type="ECO:0000256" key="2">
    <source>
        <dbReference type="ARBA" id="ARBA00006484"/>
    </source>
</evidence>
<reference evidence="6 7" key="1">
    <citation type="journal article" date="2024" name="Nat. Commun.">
        <title>Phylogenomics reveals the evolutionary origins of lichenization in chlorophyte algae.</title>
        <authorList>
            <person name="Puginier C."/>
            <person name="Libourel C."/>
            <person name="Otte J."/>
            <person name="Skaloud P."/>
            <person name="Haon M."/>
            <person name="Grisel S."/>
            <person name="Petersen M."/>
            <person name="Berrin J.G."/>
            <person name="Delaux P.M."/>
            <person name="Dal Grande F."/>
            <person name="Keller J."/>
        </authorList>
    </citation>
    <scope>NUCLEOTIDE SEQUENCE [LARGE SCALE GENOMIC DNA]</scope>
    <source>
        <strain evidence="6 7">SAG 2043</strain>
    </source>
</reference>
<comment type="similarity">
    <text evidence="2 5">Belongs to the short-chain dehydrogenases/reductases (SDR) family.</text>
</comment>
<dbReference type="PANTHER" id="PTHR42879:SF2">
    <property type="entry name" value="3-OXOACYL-[ACYL-CARRIER-PROTEIN] REDUCTASE FABG"/>
    <property type="match status" value="1"/>
</dbReference>
<dbReference type="GO" id="GO:0004316">
    <property type="term" value="F:3-oxoacyl-[acyl-carrier-protein] reductase (NADPH) activity"/>
    <property type="evidence" value="ECO:0007669"/>
    <property type="project" value="UniProtKB-EC"/>
</dbReference>
<dbReference type="AlphaFoldDB" id="A0AAW1PPW6"/>
<dbReference type="InterPro" id="IPR002347">
    <property type="entry name" value="SDR_fam"/>
</dbReference>
<dbReference type="PANTHER" id="PTHR42879">
    <property type="entry name" value="3-OXOACYL-(ACYL-CARRIER-PROTEIN) REDUCTASE"/>
    <property type="match status" value="1"/>
</dbReference>
<dbReference type="PRINTS" id="PR00081">
    <property type="entry name" value="GDHRDH"/>
</dbReference>
<evidence type="ECO:0000256" key="4">
    <source>
        <dbReference type="ARBA" id="ARBA00048508"/>
    </source>
</evidence>
<dbReference type="Gene3D" id="3.40.50.720">
    <property type="entry name" value="NAD(P)-binding Rossmann-like Domain"/>
    <property type="match status" value="1"/>
</dbReference>
<dbReference type="InterPro" id="IPR036291">
    <property type="entry name" value="NAD(P)-bd_dom_sf"/>
</dbReference>
<sequence>MDLGLEGKLVVVTGSTSGIGLAIAQKFAAVGAHVVVNGRGDDNVKGAIQKIQANRPEAKLTGIAGDVGTAEGAEAFCTAVDALGQPLHVLINNVGIFGVKDFWDITNDDWQHTFDVNLFSNVRLCRHFLKQMLERNQGRIIMVASEAGVRIVSSMIHYSVSKTAQIGLAQGLAQLTKGTKVTVNSVLVGPTWTEGVDKYIGGIAAQTGRTHEEEMKAYFAEREPSSLLQRFLTVEEVAAPIVFLASDAAAGINGSAQRVEGGIIRHI</sequence>
<dbReference type="CDD" id="cd05233">
    <property type="entry name" value="SDR_c"/>
    <property type="match status" value="1"/>
</dbReference>
<proteinExistence type="inferred from homology"/>
<name>A0AAW1PPW6_9CHLO</name>
<comment type="catalytic activity">
    <reaction evidence="4">
        <text>a (3R)-hydroxyacyl-[ACP] + NADP(+) = a 3-oxoacyl-[ACP] + NADPH + H(+)</text>
        <dbReference type="Rhea" id="RHEA:17397"/>
        <dbReference type="Rhea" id="RHEA-COMP:9916"/>
        <dbReference type="Rhea" id="RHEA-COMP:9945"/>
        <dbReference type="ChEBI" id="CHEBI:15378"/>
        <dbReference type="ChEBI" id="CHEBI:57783"/>
        <dbReference type="ChEBI" id="CHEBI:58349"/>
        <dbReference type="ChEBI" id="CHEBI:78776"/>
        <dbReference type="ChEBI" id="CHEBI:78827"/>
        <dbReference type="EC" id="1.1.1.100"/>
    </reaction>
</comment>
<evidence type="ECO:0000313" key="7">
    <source>
        <dbReference type="Proteomes" id="UP001489004"/>
    </source>
</evidence>
<evidence type="ECO:0000256" key="5">
    <source>
        <dbReference type="RuleBase" id="RU000363"/>
    </source>
</evidence>
<dbReference type="InterPro" id="IPR050259">
    <property type="entry name" value="SDR"/>
</dbReference>
<protein>
    <recommendedName>
        <fullName evidence="3">3-oxoacyl-[acyl-carrier-protein] reductase</fullName>
        <ecNumber evidence="3">1.1.1.100</ecNumber>
    </recommendedName>
</protein>
<dbReference type="Proteomes" id="UP001489004">
    <property type="component" value="Unassembled WGS sequence"/>
</dbReference>
<dbReference type="Pfam" id="PF00106">
    <property type="entry name" value="adh_short"/>
    <property type="match status" value="1"/>
</dbReference>
<dbReference type="FunFam" id="3.40.50.720:FF:000084">
    <property type="entry name" value="Short-chain dehydrogenase reductase"/>
    <property type="match status" value="1"/>
</dbReference>
<keyword evidence="7" id="KW-1185">Reference proteome</keyword>
<evidence type="ECO:0000256" key="3">
    <source>
        <dbReference type="ARBA" id="ARBA00012948"/>
    </source>
</evidence>
<dbReference type="EC" id="1.1.1.100" evidence="3"/>
<evidence type="ECO:0000313" key="6">
    <source>
        <dbReference type="EMBL" id="KAK9815711.1"/>
    </source>
</evidence>
<gene>
    <name evidence="6" type="ORF">WJX72_008430</name>
</gene>
<comment type="pathway">
    <text evidence="1">Lipid metabolism; fatty acid biosynthesis.</text>
</comment>
<comment type="caution">
    <text evidence="6">The sequence shown here is derived from an EMBL/GenBank/DDBJ whole genome shotgun (WGS) entry which is preliminary data.</text>
</comment>
<accession>A0AAW1PPW6</accession>
<dbReference type="SUPFAM" id="SSF51735">
    <property type="entry name" value="NAD(P)-binding Rossmann-fold domains"/>
    <property type="match status" value="1"/>
</dbReference>
<evidence type="ECO:0000256" key="1">
    <source>
        <dbReference type="ARBA" id="ARBA00005194"/>
    </source>
</evidence>
<dbReference type="PRINTS" id="PR00080">
    <property type="entry name" value="SDRFAMILY"/>
</dbReference>
<organism evidence="6 7">
    <name type="scientific">[Myrmecia] bisecta</name>
    <dbReference type="NCBI Taxonomy" id="41462"/>
    <lineage>
        <taxon>Eukaryota</taxon>
        <taxon>Viridiplantae</taxon>
        <taxon>Chlorophyta</taxon>
        <taxon>core chlorophytes</taxon>
        <taxon>Trebouxiophyceae</taxon>
        <taxon>Trebouxiales</taxon>
        <taxon>Trebouxiaceae</taxon>
        <taxon>Myrmecia</taxon>
    </lineage>
</organism>